<evidence type="ECO:0000256" key="1">
    <source>
        <dbReference type="SAM" id="MobiDB-lite"/>
    </source>
</evidence>
<dbReference type="InterPro" id="IPR052339">
    <property type="entry name" value="Fe-S_Maturation_MIP18"/>
</dbReference>
<evidence type="ECO:0000313" key="3">
    <source>
        <dbReference type="EMBL" id="MBU2690862.1"/>
    </source>
</evidence>
<dbReference type="AlphaFoldDB" id="A0A948W3A2"/>
<evidence type="ECO:0000313" key="4">
    <source>
        <dbReference type="Proteomes" id="UP000777784"/>
    </source>
</evidence>
<dbReference type="EMBL" id="JAHJDP010000038">
    <property type="protein sequence ID" value="MBU2690862.1"/>
    <property type="molecule type" value="Genomic_DNA"/>
</dbReference>
<feature type="compositionally biased region" description="Polar residues" evidence="1">
    <location>
        <begin position="1"/>
        <end position="13"/>
    </location>
</feature>
<dbReference type="PANTHER" id="PTHR42831">
    <property type="entry name" value="FE-S PROTEIN MATURATION AUXILIARY FACTOR YITW"/>
    <property type="match status" value="1"/>
</dbReference>
<dbReference type="Gene3D" id="3.30.300.130">
    <property type="entry name" value="Fe-S cluster assembly (FSCA)"/>
    <property type="match status" value="1"/>
</dbReference>
<feature type="region of interest" description="Disordered" evidence="1">
    <location>
        <begin position="1"/>
        <end position="22"/>
    </location>
</feature>
<proteinExistence type="predicted"/>
<organism evidence="3 4">
    <name type="scientific">Eiseniibacteriota bacterium</name>
    <dbReference type="NCBI Taxonomy" id="2212470"/>
    <lineage>
        <taxon>Bacteria</taxon>
        <taxon>Candidatus Eiseniibacteriota</taxon>
    </lineage>
</organism>
<dbReference type="InterPro" id="IPR002744">
    <property type="entry name" value="MIP18-like"/>
</dbReference>
<accession>A0A948W3A2</accession>
<sequence length="129" mass="14387">MPSVPNSGPQGRNSGPIDGRRFSTRFEGRTELKVPIVKALKTVFDPEIPVDIYELGLIYSVHVDENGRTRIEMTLTSPMCPEAERLPLEVELKVSAVEGVSGVIVDLVWDPPWSREFMSEAARVELGFF</sequence>
<comment type="caution">
    <text evidence="3">The sequence shown here is derived from an EMBL/GenBank/DDBJ whole genome shotgun (WGS) entry which is preliminary data.</text>
</comment>
<gene>
    <name evidence="3" type="ORF">KJ970_08015</name>
</gene>
<dbReference type="Pfam" id="PF01883">
    <property type="entry name" value="FeS_assembly_P"/>
    <property type="match status" value="1"/>
</dbReference>
<name>A0A948W3A2_UNCEI</name>
<dbReference type="PANTHER" id="PTHR42831:SF1">
    <property type="entry name" value="FE-S PROTEIN MATURATION AUXILIARY FACTOR YITW"/>
    <property type="match status" value="1"/>
</dbReference>
<dbReference type="InterPro" id="IPR034904">
    <property type="entry name" value="FSCA_dom_sf"/>
</dbReference>
<dbReference type="Proteomes" id="UP000777784">
    <property type="component" value="Unassembled WGS sequence"/>
</dbReference>
<feature type="domain" description="MIP18 family-like" evidence="2">
    <location>
        <begin position="36"/>
        <end position="103"/>
    </location>
</feature>
<dbReference type="SUPFAM" id="SSF117916">
    <property type="entry name" value="Fe-S cluster assembly (FSCA) domain-like"/>
    <property type="match status" value="1"/>
</dbReference>
<reference evidence="3" key="1">
    <citation type="submission" date="2021-05" db="EMBL/GenBank/DDBJ databases">
        <title>Energy efficiency and biological interactions define the core microbiome of deep oligotrophic groundwater.</title>
        <authorList>
            <person name="Mehrshad M."/>
            <person name="Lopez-Fernandez M."/>
            <person name="Bell E."/>
            <person name="Bernier-Latmani R."/>
            <person name="Bertilsson S."/>
            <person name="Dopson M."/>
        </authorList>
    </citation>
    <scope>NUCLEOTIDE SEQUENCE</scope>
    <source>
        <strain evidence="3">Modern_marine.mb.64</strain>
    </source>
</reference>
<evidence type="ECO:0000259" key="2">
    <source>
        <dbReference type="Pfam" id="PF01883"/>
    </source>
</evidence>
<protein>
    <submittedName>
        <fullName evidence="3">DUF59 domain-containing protein</fullName>
    </submittedName>
</protein>